<feature type="region of interest" description="Disordered" evidence="7">
    <location>
        <begin position="529"/>
        <end position="556"/>
    </location>
</feature>
<keyword evidence="3" id="KW-0813">Transport</keyword>
<evidence type="ECO:0000259" key="12">
    <source>
        <dbReference type="Pfam" id="PF14703"/>
    </source>
</evidence>
<dbReference type="Pfam" id="PF02714">
    <property type="entry name" value="RSN1_7TM"/>
    <property type="match status" value="1"/>
</dbReference>
<feature type="compositionally biased region" description="Basic and acidic residues" evidence="7">
    <location>
        <begin position="1052"/>
        <end position="1063"/>
    </location>
</feature>
<dbReference type="GO" id="GO:0005886">
    <property type="term" value="C:plasma membrane"/>
    <property type="evidence" value="ECO:0007669"/>
    <property type="project" value="TreeGrafter"/>
</dbReference>
<evidence type="ECO:0000313" key="16">
    <source>
        <dbReference type="Proteomes" id="UP000194280"/>
    </source>
</evidence>
<organism evidence="15 16">
    <name type="scientific">Hortaea werneckii EXF-2000</name>
    <dbReference type="NCBI Taxonomy" id="1157616"/>
    <lineage>
        <taxon>Eukaryota</taxon>
        <taxon>Fungi</taxon>
        <taxon>Dikarya</taxon>
        <taxon>Ascomycota</taxon>
        <taxon>Pezizomycotina</taxon>
        <taxon>Dothideomycetes</taxon>
        <taxon>Dothideomycetidae</taxon>
        <taxon>Mycosphaerellales</taxon>
        <taxon>Teratosphaeriaceae</taxon>
        <taxon>Hortaea</taxon>
    </lineage>
</organism>
<dbReference type="Pfam" id="PF13967">
    <property type="entry name" value="RSN1_TM"/>
    <property type="match status" value="1"/>
</dbReference>
<comment type="caution">
    <text evidence="15">The sequence shown here is derived from an EMBL/GenBank/DDBJ whole genome shotgun (WGS) entry which is preliminary data.</text>
</comment>
<feature type="domain" description="10TM putative phosphate transporter extracellular tail" evidence="10">
    <location>
        <begin position="1558"/>
        <end position="1645"/>
    </location>
</feature>
<evidence type="ECO:0000256" key="1">
    <source>
        <dbReference type="ARBA" id="ARBA00004141"/>
    </source>
</evidence>
<feature type="compositionally biased region" description="Acidic residues" evidence="7">
    <location>
        <begin position="529"/>
        <end position="542"/>
    </location>
</feature>
<evidence type="ECO:0000259" key="14">
    <source>
        <dbReference type="Pfam" id="PF23395"/>
    </source>
</evidence>
<feature type="transmembrane region" description="Helical" evidence="8">
    <location>
        <begin position="812"/>
        <end position="833"/>
    </location>
</feature>
<feature type="transmembrane region" description="Helical" evidence="8">
    <location>
        <begin position="1335"/>
        <end position="1359"/>
    </location>
</feature>
<accession>A0A1Z5TBS2</accession>
<dbReference type="Pfam" id="PF12621">
    <property type="entry name" value="PHM7_ext"/>
    <property type="match status" value="1"/>
</dbReference>
<dbReference type="InterPro" id="IPR055528">
    <property type="entry name" value="DUF7102"/>
</dbReference>
<dbReference type="OrthoDB" id="1076608at2759"/>
<protein>
    <recommendedName>
        <fullName evidence="17">DUF221-domain-containing protein</fullName>
    </recommendedName>
</protein>
<feature type="domain" description="CSC1/OSCA1-like N-terminal transmembrane" evidence="11">
    <location>
        <begin position="812"/>
        <end position="960"/>
    </location>
</feature>
<feature type="transmembrane region" description="Helical" evidence="8">
    <location>
        <begin position="1371"/>
        <end position="1388"/>
    </location>
</feature>
<dbReference type="PANTHER" id="PTHR13018:SF26">
    <property type="entry name" value="DOMAIN PROTEIN, PUTATIVE (AFU_ORTHOLOGUE AFUA_5G10920)-RELATED"/>
    <property type="match status" value="1"/>
</dbReference>
<feature type="domain" description="CSC1/OSCA1-like 7TM region" evidence="9">
    <location>
        <begin position="1186"/>
        <end position="1462"/>
    </location>
</feature>
<feature type="domain" description="SAM-like" evidence="14">
    <location>
        <begin position="720"/>
        <end position="790"/>
    </location>
</feature>
<evidence type="ECO:0000259" key="10">
    <source>
        <dbReference type="Pfam" id="PF12621"/>
    </source>
</evidence>
<dbReference type="InterPro" id="IPR027815">
    <property type="entry name" value="CSC1/OSCA1-like_cyt"/>
</dbReference>
<feature type="region of interest" description="Disordered" evidence="7">
    <location>
        <begin position="1052"/>
        <end position="1082"/>
    </location>
</feature>
<dbReference type="InParanoid" id="A0A1Z5TBS2"/>
<dbReference type="InterPro" id="IPR022257">
    <property type="entry name" value="PHM7_ext"/>
</dbReference>
<dbReference type="InterPro" id="IPR057559">
    <property type="entry name" value="SAM_6"/>
</dbReference>
<evidence type="ECO:0000256" key="4">
    <source>
        <dbReference type="ARBA" id="ARBA00022692"/>
    </source>
</evidence>
<dbReference type="EMBL" id="MUNK01000074">
    <property type="protein sequence ID" value="OTA33487.1"/>
    <property type="molecule type" value="Genomic_DNA"/>
</dbReference>
<dbReference type="InterPro" id="IPR032880">
    <property type="entry name" value="CSC1/OSCA1-like_N"/>
</dbReference>
<evidence type="ECO:0000256" key="3">
    <source>
        <dbReference type="ARBA" id="ARBA00022448"/>
    </source>
</evidence>
<comment type="subcellular location">
    <subcellularLocation>
        <location evidence="1">Membrane</location>
        <topology evidence="1">Multi-pass membrane protein</topology>
    </subcellularLocation>
</comment>
<dbReference type="GO" id="GO:0005227">
    <property type="term" value="F:calcium-activated cation channel activity"/>
    <property type="evidence" value="ECO:0007669"/>
    <property type="project" value="InterPro"/>
</dbReference>
<dbReference type="InterPro" id="IPR045122">
    <property type="entry name" value="Csc1-like"/>
</dbReference>
<evidence type="ECO:0000313" key="15">
    <source>
        <dbReference type="EMBL" id="OTA33487.1"/>
    </source>
</evidence>
<evidence type="ECO:0000256" key="5">
    <source>
        <dbReference type="ARBA" id="ARBA00022989"/>
    </source>
</evidence>
<evidence type="ECO:0000256" key="2">
    <source>
        <dbReference type="ARBA" id="ARBA00007779"/>
    </source>
</evidence>
<sequence length="1657" mass="184050">MASNSVEQHPDANQKGTQYDHFPSFSEQARSLGLCRDHSLENPLEFTKTQTPSETVQLDFTDPAGVSTAALLDMLRNTIAHEKWDVDRESADFLADVAIIDKHPWDPWDAYGSQISHRDLKTIEPVLTTDHELDMQRLGARNSVTISTNDIEPILVDVERDEGLQWPSRYVCLPSELEANFASARLDIGKDVVDYLRDIAQPAFVNEREVVDSVLQVDKNALPKRITPPLLPLSPPLSPTGLPKALQEMELTSEPEDLLALEAAEAEQRLIAADEMLSQNRGINVSAVDSSRSTNVDIASLYSGLETPVISSSSDERKTRPQRLKAEVPLLPTDALEPPSKKARSTTIPEEAHFLVPGPESDISAVNAEVTYQSSQNFISSVAMPAAEKAIRAVENEELQELDTVVRVDVPHVENERPIPPWDIYSASGAPRPLDEQIALMALIKKEYLKHENHWSGVSKLERTVKWDVFPSRLGRVSLDEQFDDDESAERYMANLNYDAEIDIQGFVTKLQGLRLLDPRDDDEDELVPLKFDEEEDVDLQDTQENPSGDREEPEKYVKATALDIARHAPTTATSAKTVQSGRDDLSSLLQRRKLEFEQAEDSDADISISPKSGLLITTLQKLKQRPLPGQKDLFSIRDRITAVSRRYEKLFVLVSEGRPAQTLDERDAEAIVGLFSFVAAQVETEVEVKYVSGEMTNTCEWIAAIIAAGNDPKDVKLLAEETTWERFLRVAGLNAFAAQTISAKLQTLGIEGQRDNSFGLAAFVSMSVEERVQIFGPLLGGDSVLRRASGIDRSSDTNIGSARMSNSASSVLSTLAPVAAYAAVWGVLFLIFRRKFQRYYVPRTFLSSLRPEQRTPKVSDTLFGWIKDFYNIPDDFILNHHSLDGYLFLRFLKIAVICCFVGCLITWPILFPINATGGAGAEQLDILTQSNIENKWKLFAHAGCAIIFFTFLLYMITRESIFYINLRQAYLMSPLYASRISSRTVLFTSVPDDYMDEGKLRAMLGPYVRKVWFATDVTDLEDKVGERDDAAMKLEAAETKLIVTANGARIKEEKDKDKKRSSSDQTALAESSGSLSARYIEPKQRPTHRLKPLIGKKVDTIDWCRAELKKLIPEVDRMQTATKAGDSTKLNSVFVEFVNLVEAQAAYQSLTHHQALHMAPRYAGVNPAEVIWSNLRIKWWELVIRKIVTLAFVVALVAFWSIPVAGVASIANIDSLEDLAAFSWLSQIFDPMPDAIRGVITGLLPVIAVAILMALLPIILRFAAKIGGDPTNSAVELTVQNYFFAFQVVQVFLVATLGSAASSVGQSVAEDPISAPRILANKIPKASTFYLCYFVLQGLGVVSGILLSLVGLILFMLLGKLLDKTPRKMYNRWIGLSALGWGTVFPIYTNLFVIAICYAAVAPLVLGFATIGLSLFYFAYRYNILFVSTSTVDTKGRIYPRALQQIFVGIYIAEGCLIGLFAIASGASKGAIGPLVLMIIMVVATALYHVSLNAALEPLVAFLPKSLAAEEQRLLSVERGEYTGDGGELGLPSKEAGILKSELDGTHRDKPNFFTRWLRPDIYQDYAHMRRMVPKDIAIEYTPEDAENAFYHPAVNSPTPLLWIPRDPIGISRQEIRDTSKVIPITDEGAMLNEKNNIIWDSEAGRAPIHVQEPYY</sequence>
<dbReference type="Pfam" id="PF14703">
    <property type="entry name" value="PHM7_cyt"/>
    <property type="match status" value="1"/>
</dbReference>
<comment type="similarity">
    <text evidence="2">Belongs to the CSC1 (TC 1.A.17) family.</text>
</comment>
<dbReference type="Proteomes" id="UP000194280">
    <property type="component" value="Unassembled WGS sequence"/>
</dbReference>
<feature type="transmembrane region" description="Helical" evidence="8">
    <location>
        <begin position="1188"/>
        <end position="1212"/>
    </location>
</feature>
<reference evidence="15 16" key="1">
    <citation type="submission" date="2017-01" db="EMBL/GenBank/DDBJ databases">
        <title>The recent genome duplication of the halophilic yeast Hortaea werneckii: insights from long-read sequencing.</title>
        <authorList>
            <person name="Sinha S."/>
            <person name="Flibotte S."/>
            <person name="Neira M."/>
            <person name="Lenassi M."/>
            <person name="Gostincar C."/>
            <person name="Stajich J.E."/>
            <person name="Nislow C.E."/>
        </authorList>
    </citation>
    <scope>NUCLEOTIDE SEQUENCE [LARGE SCALE GENOMIC DNA]</scope>
    <source>
        <strain evidence="15 16">EXF-2000</strain>
    </source>
</reference>
<feature type="transmembrane region" description="Helical" evidence="8">
    <location>
        <begin position="1236"/>
        <end position="1261"/>
    </location>
</feature>
<dbReference type="Pfam" id="PF23395">
    <property type="entry name" value="SAM_6"/>
    <property type="match status" value="1"/>
</dbReference>
<evidence type="ECO:0000259" key="13">
    <source>
        <dbReference type="Pfam" id="PF23394"/>
    </source>
</evidence>
<feature type="domain" description="DUF7102" evidence="13">
    <location>
        <begin position="593"/>
        <end position="708"/>
    </location>
</feature>
<gene>
    <name evidence="15" type="ORF">BTJ68_06467</name>
</gene>
<feature type="transmembrane region" description="Helical" evidence="8">
    <location>
        <begin position="939"/>
        <end position="958"/>
    </location>
</feature>
<feature type="compositionally biased region" description="Polar residues" evidence="7">
    <location>
        <begin position="1064"/>
        <end position="1076"/>
    </location>
</feature>
<feature type="region of interest" description="Disordered" evidence="7">
    <location>
        <begin position="1"/>
        <end position="20"/>
    </location>
</feature>
<dbReference type="VEuPathDB" id="FungiDB:BTJ68_06467"/>
<keyword evidence="6 8" id="KW-0472">Membrane</keyword>
<feature type="transmembrane region" description="Helical" evidence="8">
    <location>
        <begin position="1394"/>
        <end position="1421"/>
    </location>
</feature>
<feature type="transmembrane region" description="Helical" evidence="8">
    <location>
        <begin position="1472"/>
        <end position="1491"/>
    </location>
</feature>
<evidence type="ECO:0000256" key="8">
    <source>
        <dbReference type="SAM" id="Phobius"/>
    </source>
</evidence>
<feature type="transmembrane region" description="Helical" evidence="8">
    <location>
        <begin position="1447"/>
        <end position="1466"/>
    </location>
</feature>
<dbReference type="InterPro" id="IPR003864">
    <property type="entry name" value="CSC1/OSCA1-like_7TM"/>
</dbReference>
<evidence type="ECO:0008006" key="17">
    <source>
        <dbReference type="Google" id="ProtNLM"/>
    </source>
</evidence>
<feature type="transmembrane region" description="Helical" evidence="8">
    <location>
        <begin position="888"/>
        <end position="911"/>
    </location>
</feature>
<dbReference type="PANTHER" id="PTHR13018">
    <property type="entry name" value="PROBABLE MEMBRANE PROTEIN DUF221-RELATED"/>
    <property type="match status" value="1"/>
</dbReference>
<keyword evidence="4 8" id="KW-0812">Transmembrane</keyword>
<evidence type="ECO:0000256" key="6">
    <source>
        <dbReference type="ARBA" id="ARBA00023136"/>
    </source>
</evidence>
<name>A0A1Z5TBS2_HORWE</name>
<evidence type="ECO:0000259" key="9">
    <source>
        <dbReference type="Pfam" id="PF02714"/>
    </source>
</evidence>
<dbReference type="Pfam" id="PF23394">
    <property type="entry name" value="DUF7102"/>
    <property type="match status" value="1"/>
</dbReference>
<evidence type="ECO:0000256" key="7">
    <source>
        <dbReference type="SAM" id="MobiDB-lite"/>
    </source>
</evidence>
<evidence type="ECO:0000259" key="11">
    <source>
        <dbReference type="Pfam" id="PF13967"/>
    </source>
</evidence>
<feature type="transmembrane region" description="Helical" evidence="8">
    <location>
        <begin position="1282"/>
        <end position="1302"/>
    </location>
</feature>
<keyword evidence="16" id="KW-1185">Reference proteome</keyword>
<proteinExistence type="inferred from homology"/>
<feature type="domain" description="CSC1/OSCA1-like cytosolic" evidence="12">
    <location>
        <begin position="983"/>
        <end position="1175"/>
    </location>
</feature>
<dbReference type="FunCoup" id="A0A1Z5TBS2">
    <property type="interactions" value="271"/>
</dbReference>
<keyword evidence="5 8" id="KW-1133">Transmembrane helix</keyword>